<dbReference type="SUPFAM" id="SSF52096">
    <property type="entry name" value="ClpP/crotonase"/>
    <property type="match status" value="1"/>
</dbReference>
<evidence type="ECO:0000256" key="2">
    <source>
        <dbReference type="ARBA" id="ARBA00011915"/>
    </source>
</evidence>
<accession>A0A9P5XSJ8</accession>
<evidence type="ECO:0000313" key="6">
    <source>
        <dbReference type="Proteomes" id="UP000807342"/>
    </source>
</evidence>
<dbReference type="EC" id="3.1.2.4" evidence="2"/>
<dbReference type="Gene3D" id="3.90.226.10">
    <property type="entry name" value="2-enoyl-CoA Hydratase, Chain A, domain 1"/>
    <property type="match status" value="1"/>
</dbReference>
<dbReference type="PANTHER" id="PTHR43176">
    <property type="entry name" value="3-HYDROXYISOBUTYRYL-COA HYDROLASE-RELATED"/>
    <property type="match status" value="1"/>
</dbReference>
<dbReference type="InterPro" id="IPR045004">
    <property type="entry name" value="ECH_dom"/>
</dbReference>
<dbReference type="OrthoDB" id="1737613at2759"/>
<evidence type="ECO:0000256" key="1">
    <source>
        <dbReference type="ARBA" id="ARBA00001709"/>
    </source>
</evidence>
<comment type="caution">
    <text evidence="5">The sequence shown here is derived from an EMBL/GenBank/DDBJ whole genome shotgun (WGS) entry which is preliminary data.</text>
</comment>
<dbReference type="EMBL" id="MU151053">
    <property type="protein sequence ID" value="KAF9454621.1"/>
    <property type="molecule type" value="Genomic_DNA"/>
</dbReference>
<dbReference type="GO" id="GO:0005739">
    <property type="term" value="C:mitochondrion"/>
    <property type="evidence" value="ECO:0007669"/>
    <property type="project" value="TreeGrafter"/>
</dbReference>
<dbReference type="Proteomes" id="UP000807342">
    <property type="component" value="Unassembled WGS sequence"/>
</dbReference>
<keyword evidence="6" id="KW-1185">Reference proteome</keyword>
<dbReference type="CDD" id="cd06558">
    <property type="entry name" value="crotonase-like"/>
    <property type="match status" value="1"/>
</dbReference>
<keyword evidence="3 5" id="KW-0378">Hydrolase</keyword>
<proteinExistence type="predicted"/>
<evidence type="ECO:0000313" key="5">
    <source>
        <dbReference type="EMBL" id="KAF9454621.1"/>
    </source>
</evidence>
<dbReference type="Pfam" id="PF16113">
    <property type="entry name" value="ECH_2"/>
    <property type="match status" value="1"/>
</dbReference>
<reference evidence="5" key="1">
    <citation type="submission" date="2020-11" db="EMBL/GenBank/DDBJ databases">
        <authorList>
            <consortium name="DOE Joint Genome Institute"/>
            <person name="Ahrendt S."/>
            <person name="Riley R."/>
            <person name="Andreopoulos W."/>
            <person name="Labutti K."/>
            <person name="Pangilinan J."/>
            <person name="Ruiz-Duenas F.J."/>
            <person name="Barrasa J.M."/>
            <person name="Sanchez-Garcia M."/>
            <person name="Camarero S."/>
            <person name="Miyauchi S."/>
            <person name="Serrano A."/>
            <person name="Linde D."/>
            <person name="Babiker R."/>
            <person name="Drula E."/>
            <person name="Ayuso-Fernandez I."/>
            <person name="Pacheco R."/>
            <person name="Padilla G."/>
            <person name="Ferreira P."/>
            <person name="Barriuso J."/>
            <person name="Kellner H."/>
            <person name="Castanera R."/>
            <person name="Alfaro M."/>
            <person name="Ramirez L."/>
            <person name="Pisabarro A.G."/>
            <person name="Kuo A."/>
            <person name="Tritt A."/>
            <person name="Lipzen A."/>
            <person name="He G."/>
            <person name="Yan M."/>
            <person name="Ng V."/>
            <person name="Cullen D."/>
            <person name="Martin F."/>
            <person name="Rosso M.-N."/>
            <person name="Henrissat B."/>
            <person name="Hibbett D."/>
            <person name="Martinez A.T."/>
            <person name="Grigoriev I.V."/>
        </authorList>
    </citation>
    <scope>NUCLEOTIDE SEQUENCE</scope>
    <source>
        <strain evidence="5">MF-IS2</strain>
    </source>
</reference>
<dbReference type="PANTHER" id="PTHR43176:SF3">
    <property type="entry name" value="3-HYDROXYISOBUTYRYL-COA HYDROLASE, MITOCHONDRIAL"/>
    <property type="match status" value="1"/>
</dbReference>
<sequence>MSTAASEPTVLFESRQGLRKFTLNRPKKLNALDEPMLTLLRPKIEEWSTSDLCGTIVGAGTGRAFCSGGDVASVVQNAANLATLPKAIDYFKREFEMDYILASLKKPYIAVMDGITLGGGVGLAANAPFRIATENTLFGMPETKIGYCPDVGASYFLSRLDGELGTYLALTSDTLRGRAVFELGCATHYIPSRRVPALIDRLSALDRPHSSVIDSAIEELSSERQPEEPPTPFMGSVRAALDFAFRHDSVEAIIEDLQLFVHHKDQFVQDFANGTLRKLETRSPTSLKVALKAIRKGKTMSLLQALNMELKIATAFCNQATPDFITGVKAVIIEKTHKESERPNWDPATLTKVTDDLIDRFFDSTSVYLASAPELEVPESSIRDDIPEPSRFALPTEKEIGEVVSGSHISGGATSLRLEELVTRFNNLRPGKMGVREKVLEVARRRCEVEDNADGNAVWLKWKREPTPP</sequence>
<dbReference type="NCBIfam" id="NF004127">
    <property type="entry name" value="PRK05617.1"/>
    <property type="match status" value="1"/>
</dbReference>
<organism evidence="5 6">
    <name type="scientific">Macrolepiota fuliginosa MF-IS2</name>
    <dbReference type="NCBI Taxonomy" id="1400762"/>
    <lineage>
        <taxon>Eukaryota</taxon>
        <taxon>Fungi</taxon>
        <taxon>Dikarya</taxon>
        <taxon>Basidiomycota</taxon>
        <taxon>Agaricomycotina</taxon>
        <taxon>Agaricomycetes</taxon>
        <taxon>Agaricomycetidae</taxon>
        <taxon>Agaricales</taxon>
        <taxon>Agaricineae</taxon>
        <taxon>Agaricaceae</taxon>
        <taxon>Macrolepiota</taxon>
    </lineage>
</organism>
<dbReference type="GO" id="GO:0003860">
    <property type="term" value="F:3-hydroxyisobutyryl-CoA hydrolase activity"/>
    <property type="evidence" value="ECO:0007669"/>
    <property type="project" value="UniProtKB-EC"/>
</dbReference>
<name>A0A9P5XSJ8_9AGAR</name>
<evidence type="ECO:0000259" key="4">
    <source>
        <dbReference type="Pfam" id="PF16113"/>
    </source>
</evidence>
<dbReference type="InterPro" id="IPR029045">
    <property type="entry name" value="ClpP/crotonase-like_dom_sf"/>
</dbReference>
<dbReference type="GO" id="GO:0006574">
    <property type="term" value="P:L-valine catabolic process"/>
    <property type="evidence" value="ECO:0007669"/>
    <property type="project" value="TreeGrafter"/>
</dbReference>
<feature type="domain" description="Enoyl-CoA hydratase/isomerase" evidence="4">
    <location>
        <begin position="19"/>
        <end position="362"/>
    </location>
</feature>
<protein>
    <recommendedName>
        <fullName evidence="2">3-hydroxyisobutyryl-CoA hydrolase</fullName>
        <ecNumber evidence="2">3.1.2.4</ecNumber>
    </recommendedName>
</protein>
<evidence type="ECO:0000256" key="3">
    <source>
        <dbReference type="ARBA" id="ARBA00022801"/>
    </source>
</evidence>
<dbReference type="InterPro" id="IPR032259">
    <property type="entry name" value="HIBYL-CoA-H"/>
</dbReference>
<dbReference type="AlphaFoldDB" id="A0A9P5XSJ8"/>
<gene>
    <name evidence="5" type="ORF">P691DRAFT_806787</name>
</gene>
<comment type="catalytic activity">
    <reaction evidence="1">
        <text>3-hydroxy-2-methylpropanoyl-CoA + H2O = 3-hydroxy-2-methylpropanoate + CoA + H(+)</text>
        <dbReference type="Rhea" id="RHEA:20888"/>
        <dbReference type="ChEBI" id="CHEBI:11805"/>
        <dbReference type="ChEBI" id="CHEBI:15377"/>
        <dbReference type="ChEBI" id="CHEBI:15378"/>
        <dbReference type="ChEBI" id="CHEBI:57287"/>
        <dbReference type="ChEBI" id="CHEBI:57340"/>
        <dbReference type="EC" id="3.1.2.4"/>
    </reaction>
</comment>